<organism evidence="3 4">
    <name type="scientific">Nocardiopsis codii</name>
    <dbReference type="NCBI Taxonomy" id="3065942"/>
    <lineage>
        <taxon>Bacteria</taxon>
        <taxon>Bacillati</taxon>
        <taxon>Actinomycetota</taxon>
        <taxon>Actinomycetes</taxon>
        <taxon>Streptosporangiales</taxon>
        <taxon>Nocardiopsidaceae</taxon>
        <taxon>Nocardiopsis</taxon>
    </lineage>
</organism>
<feature type="compositionally biased region" description="Polar residues" evidence="1">
    <location>
        <begin position="26"/>
        <end position="38"/>
    </location>
</feature>
<feature type="domain" description="DUF397" evidence="2">
    <location>
        <begin position="5"/>
        <end position="38"/>
    </location>
</feature>
<dbReference type="Proteomes" id="UP001356095">
    <property type="component" value="Unassembled WGS sequence"/>
</dbReference>
<protein>
    <submittedName>
        <fullName evidence="3">DUF397 domain-containing protein</fullName>
    </submittedName>
</protein>
<accession>A0ABU7KAE1</accession>
<reference evidence="3 4" key="1">
    <citation type="submission" date="2023-08" db="EMBL/GenBank/DDBJ databases">
        <authorList>
            <person name="Girao M."/>
            <person name="Carvalho M.F."/>
        </authorList>
    </citation>
    <scope>NUCLEOTIDE SEQUENCE [LARGE SCALE GENOMIC DNA]</scope>
    <source>
        <strain evidence="3 4">CT-R113</strain>
    </source>
</reference>
<gene>
    <name evidence="3" type="ORF">Q8791_17315</name>
</gene>
<sequence>MQNLSWRKPSGSRGGRQNRVEVAELPTSSAVRESQPPTTRIWPSPSSGRPSSARWRVNAAEPPTPRRPSELLPGADVCPACRTNVPRRVPGDDPGTRRSGVSCVFRRRRCPVAS</sequence>
<dbReference type="EMBL" id="JAUZMY010000016">
    <property type="protein sequence ID" value="MEE2038977.1"/>
    <property type="molecule type" value="Genomic_DNA"/>
</dbReference>
<proteinExistence type="predicted"/>
<comment type="caution">
    <text evidence="3">The sequence shown here is derived from an EMBL/GenBank/DDBJ whole genome shotgun (WGS) entry which is preliminary data.</text>
</comment>
<evidence type="ECO:0000313" key="3">
    <source>
        <dbReference type="EMBL" id="MEE2038977.1"/>
    </source>
</evidence>
<dbReference type="Pfam" id="PF04149">
    <property type="entry name" value="DUF397"/>
    <property type="match status" value="1"/>
</dbReference>
<evidence type="ECO:0000259" key="2">
    <source>
        <dbReference type="Pfam" id="PF04149"/>
    </source>
</evidence>
<feature type="region of interest" description="Disordered" evidence="1">
    <location>
        <begin position="1"/>
        <end position="77"/>
    </location>
</feature>
<feature type="compositionally biased region" description="Low complexity" evidence="1">
    <location>
        <begin position="43"/>
        <end position="52"/>
    </location>
</feature>
<name>A0ABU7KAE1_9ACTN</name>
<dbReference type="InterPro" id="IPR007278">
    <property type="entry name" value="DUF397"/>
</dbReference>
<evidence type="ECO:0000313" key="4">
    <source>
        <dbReference type="Proteomes" id="UP001356095"/>
    </source>
</evidence>
<keyword evidence="4" id="KW-1185">Reference proteome</keyword>
<dbReference type="RefSeq" id="WP_330092748.1">
    <property type="nucleotide sequence ID" value="NZ_JAUZMY010000016.1"/>
</dbReference>
<evidence type="ECO:0000256" key="1">
    <source>
        <dbReference type="SAM" id="MobiDB-lite"/>
    </source>
</evidence>